<dbReference type="EMBL" id="JARVKF010000124">
    <property type="protein sequence ID" value="KAK9422180.1"/>
    <property type="molecule type" value="Genomic_DNA"/>
</dbReference>
<evidence type="ECO:0000256" key="1">
    <source>
        <dbReference type="SAM" id="MobiDB-lite"/>
    </source>
</evidence>
<evidence type="ECO:0000313" key="3">
    <source>
        <dbReference type="Proteomes" id="UP001408356"/>
    </source>
</evidence>
<feature type="region of interest" description="Disordered" evidence="1">
    <location>
        <begin position="202"/>
        <end position="368"/>
    </location>
</feature>
<feature type="compositionally biased region" description="Basic residues" evidence="1">
    <location>
        <begin position="1115"/>
        <end position="1124"/>
    </location>
</feature>
<feature type="compositionally biased region" description="Basic and acidic residues" evidence="1">
    <location>
        <begin position="1100"/>
        <end position="1114"/>
    </location>
</feature>
<feature type="compositionally biased region" description="Polar residues" evidence="1">
    <location>
        <begin position="347"/>
        <end position="359"/>
    </location>
</feature>
<feature type="compositionally biased region" description="Low complexity" evidence="1">
    <location>
        <begin position="127"/>
        <end position="140"/>
    </location>
</feature>
<sequence>MSLNGLDNATVREAHEAAVAEPGGWFLLKYASRDEVEVYCRGTTGIVEMRNAIAKYEEASPLYGFLKYRRRNVIVKYQPDDCSRLVQARATVHFNAVCERFTPYNTTFEITEAKELKDTKLSAACSLHAASGSSSSSNSSLRRRRLMEITEEEEEEERERKRQSVVQEEERPGTSGENDPRSPLSSPEPPVILDKAQIEESKEPNFASTAEAPSFEGVRPSSPLKSDFIARDDRRLSSQTARPDLYSYSSYTYGKPRVKLAPRPSIESNKRPHTAGNFRPVAALPAGFKLASKGSRKGRSGSHDQTSESEEHDLEQETSDLAPLNVSVTIPEVPQESRGDLLPPRPNTSSGASLKSISSMAAAKEAKITPEKARLMKAMKMRQQKKKLSLMATEPAFVAPGLGLDGETKIEEQPEESGMDNESGLQEKEEELPLAHADSAIAVDLPTPMTVDTEAADDTFTDSHPASPTIASSEVGESTKASSLSESTDETVQATKYNEGNDDIDPVGEGLDWSNGAKPSEPIELASSTLPADPVVVEDETHNANVSAHRDGPVVQEFASIPQDTEKSAGSTHEETAQESIEVDDEPIGTSAVRRQEVVLPQERDDEAVSPKSPYGLPISKFASNDSKSPTTPSLKSKFSTQDLKNPSEPVPPLPTVVTPAAPGAFRPEPAEEAVQSDPSDAPQDTLAKRKVSVSAIRTDLTRDTPEPELQDPLLDDDLMDELQSATFEEAQPMIVSKSPITPVFPSTSPKRPQTVGGSRDAPLRSFSNPMRGPLLVPGDVSSSSARSVSAGGAAFLHNITRQPSNAGLSTKKPTGGSIAQRIKALEQLSGKPGAEEARPRTATPSSSFISVRKPTVRDSSKSPVPSFAERANSMTCQTPPPDESREGSPDISGALKPRERSGSVASRLSKFEAGSQAPRGRPESIQVTARIVRDSNSSFPKRPSSKDPAEYDAADLKQSPLVVDHLKAVPEPMVQPAAEPVKLPAVETPKETIQERRLSRDRKASIPEDDTGRRRRSSLSIVRDFIKDRRTSVSSKSTDNLAVLSPAPSAKSPSRPPSVHQTSGSSLSRRLSISSRRSSISKDHDNSTPLMSPAAATDHSSDDTDRVSLGDKKSKSRTSRFMRRLSNSLVATRKNASPNTPTTVREEEEVVSDVSTMAHSRNPSQPALAAYMGDVNVQFPDNLLWKRRSLCLDTHGFLILNTINGTEKAGVKRYHLSEFRTPYIPDVDMQELPNSICLDFVEGSSLQLACEDRQGQKHTLGGEYQLTLNIKLATLTDMQLSKKHTKIILLLATDSPGRH</sequence>
<organism evidence="2 3">
    <name type="scientific">Seiridium unicorne</name>
    <dbReference type="NCBI Taxonomy" id="138068"/>
    <lineage>
        <taxon>Eukaryota</taxon>
        <taxon>Fungi</taxon>
        <taxon>Dikarya</taxon>
        <taxon>Ascomycota</taxon>
        <taxon>Pezizomycotina</taxon>
        <taxon>Sordariomycetes</taxon>
        <taxon>Xylariomycetidae</taxon>
        <taxon>Amphisphaeriales</taxon>
        <taxon>Sporocadaceae</taxon>
        <taxon>Seiridium</taxon>
    </lineage>
</organism>
<accession>A0ABR2V5K1</accession>
<dbReference type="InterPro" id="IPR029006">
    <property type="entry name" value="ADF-H/Gelsolin-like_dom_sf"/>
</dbReference>
<feature type="compositionally biased region" description="Low complexity" evidence="1">
    <location>
        <begin position="1066"/>
        <end position="1079"/>
    </location>
</feature>
<keyword evidence="3" id="KW-1185">Reference proteome</keyword>
<dbReference type="Gene3D" id="3.40.20.10">
    <property type="entry name" value="Severin"/>
    <property type="match status" value="1"/>
</dbReference>
<comment type="caution">
    <text evidence="2">The sequence shown here is derived from an EMBL/GenBank/DDBJ whole genome shotgun (WGS) entry which is preliminary data.</text>
</comment>
<proteinExistence type="predicted"/>
<evidence type="ECO:0008006" key="4">
    <source>
        <dbReference type="Google" id="ProtNLM"/>
    </source>
</evidence>
<feature type="compositionally biased region" description="Basic and acidic residues" evidence="1">
    <location>
        <begin position="989"/>
        <end position="1013"/>
    </location>
</feature>
<feature type="compositionally biased region" description="Basic and acidic residues" evidence="1">
    <location>
        <begin position="564"/>
        <end position="576"/>
    </location>
</feature>
<feature type="compositionally biased region" description="Low complexity" evidence="1">
    <location>
        <begin position="627"/>
        <end position="641"/>
    </location>
</feature>
<feature type="compositionally biased region" description="Polar residues" evidence="1">
    <location>
        <begin position="1126"/>
        <end position="1140"/>
    </location>
</feature>
<evidence type="ECO:0000313" key="2">
    <source>
        <dbReference type="EMBL" id="KAK9422180.1"/>
    </source>
</evidence>
<feature type="region of interest" description="Disordered" evidence="1">
    <location>
        <begin position="127"/>
        <end position="190"/>
    </location>
</feature>
<feature type="region of interest" description="Disordered" evidence="1">
    <location>
        <begin position="399"/>
        <end position="714"/>
    </location>
</feature>
<dbReference type="Proteomes" id="UP001408356">
    <property type="component" value="Unassembled WGS sequence"/>
</dbReference>
<feature type="region of interest" description="Disordered" evidence="1">
    <location>
        <begin position="799"/>
        <end position="957"/>
    </location>
</feature>
<feature type="compositionally biased region" description="Acidic residues" evidence="1">
    <location>
        <begin position="307"/>
        <end position="318"/>
    </location>
</feature>
<feature type="region of interest" description="Disordered" evidence="1">
    <location>
        <begin position="973"/>
        <end position="1147"/>
    </location>
</feature>
<protein>
    <recommendedName>
        <fullName evidence="4">ADF-H domain-containing protein</fullName>
    </recommendedName>
</protein>
<dbReference type="SUPFAM" id="SSF55753">
    <property type="entry name" value="Actin depolymerizing proteins"/>
    <property type="match status" value="1"/>
</dbReference>
<gene>
    <name evidence="2" type="ORF">SUNI508_04859</name>
</gene>
<reference evidence="2 3" key="1">
    <citation type="journal article" date="2024" name="J. Plant Pathol.">
        <title>Sequence and assembly of the genome of Seiridium unicorne, isolate CBS 538.82, causal agent of cypress canker disease.</title>
        <authorList>
            <person name="Scali E."/>
            <person name="Rocca G.D."/>
            <person name="Danti R."/>
            <person name="Garbelotto M."/>
            <person name="Barberini S."/>
            <person name="Baroncelli R."/>
            <person name="Emiliani G."/>
        </authorList>
    </citation>
    <scope>NUCLEOTIDE SEQUENCE [LARGE SCALE GENOMIC DNA]</scope>
    <source>
        <strain evidence="2 3">BM-138-508</strain>
    </source>
</reference>
<feature type="compositionally biased region" description="Polar residues" evidence="1">
    <location>
        <begin position="462"/>
        <end position="498"/>
    </location>
</feature>
<name>A0ABR2V5K1_9PEZI</name>
<feature type="compositionally biased region" description="Basic and acidic residues" evidence="1">
    <location>
        <begin position="158"/>
        <end position="172"/>
    </location>
</feature>
<feature type="compositionally biased region" description="Polar residues" evidence="1">
    <location>
        <begin position="237"/>
        <end position="252"/>
    </location>
</feature>
<feature type="compositionally biased region" description="Polar residues" evidence="1">
    <location>
        <begin position="800"/>
        <end position="813"/>
    </location>
</feature>
<feature type="region of interest" description="Disordered" evidence="1">
    <location>
        <begin position="729"/>
        <end position="787"/>
    </location>
</feature>